<evidence type="ECO:0000313" key="2">
    <source>
        <dbReference type="Proteomes" id="UP000032142"/>
    </source>
</evidence>
<sequence>MYISLATMFMNLFRLSYDVRKPRMNLGIARIHMS</sequence>
<protein>
    <submittedName>
        <fullName evidence="1">Uncharacterized protein</fullName>
    </submittedName>
</protein>
<dbReference type="Proteomes" id="UP000032142">
    <property type="component" value="Unassembled WGS sequence"/>
</dbReference>
<dbReference type="EMBL" id="KN432413">
    <property type="protein sequence ID" value="KHG25428.1"/>
    <property type="molecule type" value="Genomic_DNA"/>
</dbReference>
<proteinExistence type="predicted"/>
<organism evidence="1 2">
    <name type="scientific">Gossypium arboreum</name>
    <name type="common">Tree cotton</name>
    <name type="synonym">Gossypium nanking</name>
    <dbReference type="NCBI Taxonomy" id="29729"/>
    <lineage>
        <taxon>Eukaryota</taxon>
        <taxon>Viridiplantae</taxon>
        <taxon>Streptophyta</taxon>
        <taxon>Embryophyta</taxon>
        <taxon>Tracheophyta</taxon>
        <taxon>Spermatophyta</taxon>
        <taxon>Magnoliopsida</taxon>
        <taxon>eudicotyledons</taxon>
        <taxon>Gunneridae</taxon>
        <taxon>Pentapetalae</taxon>
        <taxon>rosids</taxon>
        <taxon>malvids</taxon>
        <taxon>Malvales</taxon>
        <taxon>Malvaceae</taxon>
        <taxon>Malvoideae</taxon>
        <taxon>Gossypium</taxon>
    </lineage>
</organism>
<evidence type="ECO:0000313" key="1">
    <source>
        <dbReference type="EMBL" id="KHG25428.1"/>
    </source>
</evidence>
<keyword evidence="2" id="KW-1185">Reference proteome</keyword>
<dbReference type="AlphaFoldDB" id="A0A0B0PG46"/>
<accession>A0A0B0PG46</accession>
<reference evidence="2" key="1">
    <citation type="submission" date="2014-09" db="EMBL/GenBank/DDBJ databases">
        <authorList>
            <person name="Mudge J."/>
            <person name="Ramaraj T."/>
            <person name="Lindquist I.E."/>
            <person name="Bharti A.K."/>
            <person name="Sundararajan A."/>
            <person name="Cameron C.T."/>
            <person name="Woodward J.E."/>
            <person name="May G.D."/>
            <person name="Brubaker C."/>
            <person name="Broadhvest J."/>
            <person name="Wilkins T.A."/>
        </authorList>
    </citation>
    <scope>NUCLEOTIDE SEQUENCE</scope>
    <source>
        <strain evidence="2">cv. AKA8401</strain>
    </source>
</reference>
<name>A0A0B0PG46_GOSAR</name>
<gene>
    <name evidence="1" type="ORF">F383_00765</name>
</gene>